<keyword evidence="2" id="KW-0472">Membrane</keyword>
<organism evidence="3 4">
    <name type="scientific">Calocera cornea HHB12733</name>
    <dbReference type="NCBI Taxonomy" id="1353952"/>
    <lineage>
        <taxon>Eukaryota</taxon>
        <taxon>Fungi</taxon>
        <taxon>Dikarya</taxon>
        <taxon>Basidiomycota</taxon>
        <taxon>Agaricomycotina</taxon>
        <taxon>Dacrymycetes</taxon>
        <taxon>Dacrymycetales</taxon>
        <taxon>Dacrymycetaceae</taxon>
        <taxon>Calocera</taxon>
    </lineage>
</organism>
<gene>
    <name evidence="3" type="ORF">CALCODRAFT_286700</name>
</gene>
<keyword evidence="2" id="KW-0812">Transmembrane</keyword>
<feature type="region of interest" description="Disordered" evidence="1">
    <location>
        <begin position="147"/>
        <end position="175"/>
    </location>
</feature>
<dbReference type="Proteomes" id="UP000076842">
    <property type="component" value="Unassembled WGS sequence"/>
</dbReference>
<evidence type="ECO:0000256" key="2">
    <source>
        <dbReference type="SAM" id="Phobius"/>
    </source>
</evidence>
<sequence>MGVKAHCRHFHPRLCDCVEHTDGLSGCFVLPSSSNGWKALAYLFTTSFQIVLFLCNVLKGLQHWRGRNPENLTTVLYRDALIVFLVQSSLGVINTVLIQTTQTEDYSLDATYRAFLWRVLSSTYAKQPPHLMDGTLPYNHILPPWQKEASSPEGRKTAEVSAHSREQRSTLPYHE</sequence>
<dbReference type="InParanoid" id="A0A165FXC8"/>
<keyword evidence="2" id="KW-1133">Transmembrane helix</keyword>
<dbReference type="EMBL" id="KV423965">
    <property type="protein sequence ID" value="KZT57330.1"/>
    <property type="molecule type" value="Genomic_DNA"/>
</dbReference>
<accession>A0A165FXC8</accession>
<keyword evidence="4" id="KW-1185">Reference proteome</keyword>
<proteinExistence type="predicted"/>
<feature type="transmembrane region" description="Helical" evidence="2">
    <location>
        <begin position="39"/>
        <end position="58"/>
    </location>
</feature>
<feature type="compositionally biased region" description="Basic and acidic residues" evidence="1">
    <location>
        <begin position="153"/>
        <end position="175"/>
    </location>
</feature>
<evidence type="ECO:0000313" key="4">
    <source>
        <dbReference type="Proteomes" id="UP000076842"/>
    </source>
</evidence>
<dbReference type="AlphaFoldDB" id="A0A165FXC8"/>
<name>A0A165FXC8_9BASI</name>
<reference evidence="3 4" key="1">
    <citation type="journal article" date="2016" name="Mol. Biol. Evol.">
        <title>Comparative Genomics of Early-Diverging Mushroom-Forming Fungi Provides Insights into the Origins of Lignocellulose Decay Capabilities.</title>
        <authorList>
            <person name="Nagy L.G."/>
            <person name="Riley R."/>
            <person name="Tritt A."/>
            <person name="Adam C."/>
            <person name="Daum C."/>
            <person name="Floudas D."/>
            <person name="Sun H."/>
            <person name="Yadav J.S."/>
            <person name="Pangilinan J."/>
            <person name="Larsson K.H."/>
            <person name="Matsuura K."/>
            <person name="Barry K."/>
            <person name="Labutti K."/>
            <person name="Kuo R."/>
            <person name="Ohm R.A."/>
            <person name="Bhattacharya S.S."/>
            <person name="Shirouzu T."/>
            <person name="Yoshinaga Y."/>
            <person name="Martin F.M."/>
            <person name="Grigoriev I.V."/>
            <person name="Hibbett D.S."/>
        </authorList>
    </citation>
    <scope>NUCLEOTIDE SEQUENCE [LARGE SCALE GENOMIC DNA]</scope>
    <source>
        <strain evidence="3 4">HHB12733</strain>
    </source>
</reference>
<evidence type="ECO:0000313" key="3">
    <source>
        <dbReference type="EMBL" id="KZT57330.1"/>
    </source>
</evidence>
<evidence type="ECO:0000256" key="1">
    <source>
        <dbReference type="SAM" id="MobiDB-lite"/>
    </source>
</evidence>
<protein>
    <submittedName>
        <fullName evidence="3">Uncharacterized protein</fullName>
    </submittedName>
</protein>